<dbReference type="OrthoDB" id="1522627at2"/>
<dbReference type="RefSeq" id="WP_099303227.1">
    <property type="nucleotide sequence ID" value="NZ_PDVP01000001.1"/>
</dbReference>
<feature type="signal peptide" evidence="1">
    <location>
        <begin position="1"/>
        <end position="21"/>
    </location>
</feature>
<proteinExistence type="predicted"/>
<organism evidence="2 3">
    <name type="scientific">Zhengella mangrovi</name>
    <dbReference type="NCBI Taxonomy" id="1982044"/>
    <lineage>
        <taxon>Bacteria</taxon>
        <taxon>Pseudomonadati</taxon>
        <taxon>Pseudomonadota</taxon>
        <taxon>Alphaproteobacteria</taxon>
        <taxon>Hyphomicrobiales</taxon>
        <taxon>Notoacmeibacteraceae</taxon>
        <taxon>Zhengella</taxon>
    </lineage>
</organism>
<sequence length="285" mass="30520">MRQVLVLAAMVNALATIPGSAQEGNLDGMTTLVRQGGISAVTNVSGSPENGYTARVTVFEGARKVSSSEHGDIFSPIGLPEVRFAEMDKANDTPEVFIAQWTGGAHCCVAVTVHDKAAGGWTALDGGAFDGDPEALYPQDVDGDGLAEIVTYDNAFLYRFAAYAMSYAPPKVLAIRNGHLEDVTAEPAYAPLLRRRLDDMGELPENGEARNSWLAAYAATLVRLGEAGPLEFAGSAYDPGPDWGMTRCKDPARENDCPAGLVERVDFPTALRQFLTEQGYLEESR</sequence>
<gene>
    <name evidence="2" type="ORF">CSC94_02060</name>
</gene>
<keyword evidence="1" id="KW-0732">Signal</keyword>
<name>A0A2G1QTJ9_9HYPH</name>
<feature type="chain" id="PRO_5013827558" evidence="1">
    <location>
        <begin position="22"/>
        <end position="285"/>
    </location>
</feature>
<evidence type="ECO:0000313" key="2">
    <source>
        <dbReference type="EMBL" id="PHP68801.1"/>
    </source>
</evidence>
<dbReference type="AlphaFoldDB" id="A0A2G1QTJ9"/>
<reference evidence="2 3" key="1">
    <citation type="submission" date="2017-10" db="EMBL/GenBank/DDBJ databases">
        <title>Sedimentibacterium mangrovi gen. nov., sp. nov., a novel member of family Phyllobacteriacea isolated from mangrove sediment.</title>
        <authorList>
            <person name="Liao H."/>
            <person name="Tian Y."/>
        </authorList>
    </citation>
    <scope>NUCLEOTIDE SEQUENCE [LARGE SCALE GENOMIC DNA]</scope>
    <source>
        <strain evidence="2 3">X9-2-2</strain>
    </source>
</reference>
<protein>
    <submittedName>
        <fullName evidence="2">Uncharacterized protein</fullName>
    </submittedName>
</protein>
<accession>A0A2G1QTJ9</accession>
<dbReference type="EMBL" id="PDVP01000001">
    <property type="protein sequence ID" value="PHP68801.1"/>
    <property type="molecule type" value="Genomic_DNA"/>
</dbReference>
<keyword evidence="3" id="KW-1185">Reference proteome</keyword>
<evidence type="ECO:0000256" key="1">
    <source>
        <dbReference type="SAM" id="SignalP"/>
    </source>
</evidence>
<comment type="caution">
    <text evidence="2">The sequence shown here is derived from an EMBL/GenBank/DDBJ whole genome shotgun (WGS) entry which is preliminary data.</text>
</comment>
<evidence type="ECO:0000313" key="3">
    <source>
        <dbReference type="Proteomes" id="UP000221168"/>
    </source>
</evidence>
<dbReference type="Proteomes" id="UP000221168">
    <property type="component" value="Unassembled WGS sequence"/>
</dbReference>